<dbReference type="Pfam" id="PF13579">
    <property type="entry name" value="Glyco_trans_4_4"/>
    <property type="match status" value="1"/>
</dbReference>
<dbReference type="AlphaFoldDB" id="A0A418M197"/>
<dbReference type="InterPro" id="IPR028098">
    <property type="entry name" value="Glyco_trans_4-like_N"/>
</dbReference>
<dbReference type="SUPFAM" id="SSF53756">
    <property type="entry name" value="UDP-Glycosyltransferase/glycogen phosphorylase"/>
    <property type="match status" value="1"/>
</dbReference>
<dbReference type="GO" id="GO:0016758">
    <property type="term" value="F:hexosyltransferase activity"/>
    <property type="evidence" value="ECO:0007669"/>
    <property type="project" value="TreeGrafter"/>
</dbReference>
<dbReference type="InterPro" id="IPR001296">
    <property type="entry name" value="Glyco_trans_1"/>
</dbReference>
<sequence>MTILYLTFYFEPDLCAGSFRNTALINELAGQLGPDDAVHIVTTQPNRYQSFSAEAPAHEQRGNVTIDRIPVPVHASGLADQIRSFLAYYRQTRRLTRGRSYDLVFASSSRLFTAFLGAGLARQRRAPLYLDIRDLFRETILDVFRNSLIRIPLNPVLRAVEQYTFGYATHINLVSEGFRSYFEGFRQATYSVYTNGIDDEFVDWPPIGKTHSKVRTLLYAGNIGEGQGLHKIIPQAARQLGDGYRFVVIGDGGAKHKLEAAIQREGVTNVEVRRPVGRDALVAEYQTADYLFVHLNDLAAFERVLPSKLFEYGATNKPIVAGVAGYAARFVQEHLPNSLLFAPGDVTTLVRLLRENSYKLQVRTAFTAQFGRKIIMQQMARQILTTRPTETLIPATI</sequence>
<reference evidence="3 4" key="1">
    <citation type="submission" date="2018-08" db="EMBL/GenBank/DDBJ databases">
        <title>Fibrisoma montanum sp. nov., isolated from Danxia mountain soil.</title>
        <authorList>
            <person name="Huang Y."/>
        </authorList>
    </citation>
    <scope>NUCLEOTIDE SEQUENCE [LARGE SCALE GENOMIC DNA]</scope>
    <source>
        <strain evidence="3 4">HYT19</strain>
    </source>
</reference>
<dbReference type="Pfam" id="PF00534">
    <property type="entry name" value="Glycos_transf_1"/>
    <property type="match status" value="1"/>
</dbReference>
<feature type="domain" description="Glycosyl transferase family 1" evidence="1">
    <location>
        <begin position="212"/>
        <end position="354"/>
    </location>
</feature>
<dbReference type="RefSeq" id="WP_119670486.1">
    <property type="nucleotide sequence ID" value="NZ_QXED01000008.1"/>
</dbReference>
<keyword evidence="4" id="KW-1185">Reference proteome</keyword>
<feature type="domain" description="Glycosyltransferase subfamily 4-like N-terminal" evidence="2">
    <location>
        <begin position="37"/>
        <end position="184"/>
    </location>
</feature>
<comment type="caution">
    <text evidence="3">The sequence shown here is derived from an EMBL/GenBank/DDBJ whole genome shotgun (WGS) entry which is preliminary data.</text>
</comment>
<dbReference type="CDD" id="cd03794">
    <property type="entry name" value="GT4_WbuB-like"/>
    <property type="match status" value="1"/>
</dbReference>
<dbReference type="InterPro" id="IPR050194">
    <property type="entry name" value="Glycosyltransferase_grp1"/>
</dbReference>
<accession>A0A418M197</accession>
<name>A0A418M197_9BACT</name>
<evidence type="ECO:0000313" key="4">
    <source>
        <dbReference type="Proteomes" id="UP000283523"/>
    </source>
</evidence>
<proteinExistence type="predicted"/>
<protein>
    <submittedName>
        <fullName evidence="3">Glycosyltransferase WbuB</fullName>
    </submittedName>
</protein>
<evidence type="ECO:0000313" key="3">
    <source>
        <dbReference type="EMBL" id="RIV19382.1"/>
    </source>
</evidence>
<gene>
    <name evidence="3" type="ORF">DYU11_25085</name>
</gene>
<keyword evidence="3" id="KW-0808">Transferase</keyword>
<dbReference type="Proteomes" id="UP000283523">
    <property type="component" value="Unassembled WGS sequence"/>
</dbReference>
<dbReference type="PANTHER" id="PTHR45947">
    <property type="entry name" value="SULFOQUINOVOSYL TRANSFERASE SQD2"/>
    <property type="match status" value="1"/>
</dbReference>
<dbReference type="PANTHER" id="PTHR45947:SF3">
    <property type="entry name" value="SULFOQUINOVOSYL TRANSFERASE SQD2"/>
    <property type="match status" value="1"/>
</dbReference>
<organism evidence="3 4">
    <name type="scientific">Fibrisoma montanum</name>
    <dbReference type="NCBI Taxonomy" id="2305895"/>
    <lineage>
        <taxon>Bacteria</taxon>
        <taxon>Pseudomonadati</taxon>
        <taxon>Bacteroidota</taxon>
        <taxon>Cytophagia</taxon>
        <taxon>Cytophagales</taxon>
        <taxon>Spirosomataceae</taxon>
        <taxon>Fibrisoma</taxon>
    </lineage>
</organism>
<dbReference type="EMBL" id="QXED01000008">
    <property type="protein sequence ID" value="RIV19382.1"/>
    <property type="molecule type" value="Genomic_DNA"/>
</dbReference>
<evidence type="ECO:0000259" key="2">
    <source>
        <dbReference type="Pfam" id="PF13579"/>
    </source>
</evidence>
<dbReference type="OrthoDB" id="9811902at2"/>
<dbReference type="Gene3D" id="3.40.50.2000">
    <property type="entry name" value="Glycogen Phosphorylase B"/>
    <property type="match status" value="2"/>
</dbReference>
<evidence type="ECO:0000259" key="1">
    <source>
        <dbReference type="Pfam" id="PF00534"/>
    </source>
</evidence>